<dbReference type="Gene3D" id="3.40.47.10">
    <property type="match status" value="1"/>
</dbReference>
<sequence>MSTNNTVAVLGTYQTEFKTHDPDHTFAEQAQIAAAGALKDAGMTPGDVDAIVFSLAPTYFMGVADADRWSIDHIFGAGKPMLRVHTGGATGGSAVQAAYNLIRSGMYRSVLVVGAERVAETPDAQDVLNLIFDVFYERDIPLSTNTSVGLWATSYLERYGYTEVDLARVAVRARRNATKNPHAHLKGMISIEDVMASRMISTPLKLFDICPRSSGSAAMLIGNMDMAKRFCSAPAFINGVASRSTTYWIGDRMTPTSDADLTDFVIAAEAATVCFKQAGITDPLAQIQVTEFYDPYTVMTPLQLERLGFCAPGIALRLEKEGYWDVEGGAVAVNPSGGTLCTNPIAVTGLVRAIDAATQVMGRAGTMQVPGVRNAVSSAVGGIAQFYNCIVFGDQPYGH</sequence>
<dbReference type="InterPro" id="IPR055140">
    <property type="entry name" value="Thiolase_C_2"/>
</dbReference>
<geneLocation type="plasmid" evidence="3 4">
    <name>unnamed2</name>
</geneLocation>
<evidence type="ECO:0000313" key="3">
    <source>
        <dbReference type="EMBL" id="AVO43520.1"/>
    </source>
</evidence>
<dbReference type="RefSeq" id="WP_106448462.1">
    <property type="nucleotide sequence ID" value="NZ_CP027671.1"/>
</dbReference>
<dbReference type="CDD" id="cd00829">
    <property type="entry name" value="SCP-x_thiolase"/>
    <property type="match status" value="1"/>
</dbReference>
<dbReference type="KEGG" id="simp:C6571_18945"/>
<keyword evidence="4" id="KW-1185">Reference proteome</keyword>
<dbReference type="InterPro" id="IPR016039">
    <property type="entry name" value="Thiolase-like"/>
</dbReference>
<protein>
    <submittedName>
        <fullName evidence="3">Acetyl-CoA acetyltransferase</fullName>
    </submittedName>
</protein>
<feature type="domain" description="Thiolase N-terminal" evidence="1">
    <location>
        <begin position="11"/>
        <end position="184"/>
    </location>
</feature>
<proteinExistence type="predicted"/>
<dbReference type="Pfam" id="PF22691">
    <property type="entry name" value="Thiolase_C_1"/>
    <property type="match status" value="1"/>
</dbReference>
<organism evidence="3 4">
    <name type="scientific">Simplicispira suum</name>
    <dbReference type="NCBI Taxonomy" id="2109915"/>
    <lineage>
        <taxon>Bacteria</taxon>
        <taxon>Pseudomonadati</taxon>
        <taxon>Pseudomonadota</taxon>
        <taxon>Betaproteobacteria</taxon>
        <taxon>Burkholderiales</taxon>
        <taxon>Comamonadaceae</taxon>
        <taxon>Simplicispira</taxon>
    </lineage>
</organism>
<gene>
    <name evidence="3" type="ORF">C6571_18945</name>
</gene>
<dbReference type="PANTHER" id="PTHR42870:SF1">
    <property type="entry name" value="NON-SPECIFIC LIPID-TRANSFER PROTEIN-LIKE 2"/>
    <property type="match status" value="1"/>
</dbReference>
<dbReference type="SUPFAM" id="SSF53901">
    <property type="entry name" value="Thiolase-like"/>
    <property type="match status" value="2"/>
</dbReference>
<dbReference type="PIRSF" id="PIRSF000429">
    <property type="entry name" value="Ac-CoA_Ac_transf"/>
    <property type="match status" value="1"/>
</dbReference>
<dbReference type="EMBL" id="CP027671">
    <property type="protein sequence ID" value="AVO43520.1"/>
    <property type="molecule type" value="Genomic_DNA"/>
</dbReference>
<accession>A0A2S0N5V3</accession>
<evidence type="ECO:0000313" key="4">
    <source>
        <dbReference type="Proteomes" id="UP000239326"/>
    </source>
</evidence>
<keyword evidence="3" id="KW-0808">Transferase</keyword>
<reference evidence="3 4" key="1">
    <citation type="submission" date="2018-03" db="EMBL/GenBank/DDBJ databases">
        <title>Genome sequencing of Simplicispira sp.</title>
        <authorList>
            <person name="Kim S.-J."/>
            <person name="Heo J."/>
            <person name="Kwon S.-W."/>
        </authorList>
    </citation>
    <scope>NUCLEOTIDE SEQUENCE [LARGE SCALE GENOMIC DNA]</scope>
    <source>
        <strain evidence="3 4">SC1-8</strain>
        <plasmid evidence="3 4">unnamed2</plasmid>
    </source>
</reference>
<dbReference type="InterPro" id="IPR002155">
    <property type="entry name" value="Thiolase"/>
</dbReference>
<evidence type="ECO:0000259" key="1">
    <source>
        <dbReference type="Pfam" id="PF00108"/>
    </source>
</evidence>
<dbReference type="PANTHER" id="PTHR42870">
    <property type="entry name" value="ACETYL-COA C-ACETYLTRANSFERASE"/>
    <property type="match status" value="1"/>
</dbReference>
<keyword evidence="3" id="KW-0614">Plasmid</keyword>
<evidence type="ECO:0000259" key="2">
    <source>
        <dbReference type="Pfam" id="PF22691"/>
    </source>
</evidence>
<dbReference type="Proteomes" id="UP000239326">
    <property type="component" value="Plasmid unnamed2"/>
</dbReference>
<name>A0A2S0N5V3_9BURK</name>
<dbReference type="AlphaFoldDB" id="A0A2S0N5V3"/>
<dbReference type="GO" id="GO:0003988">
    <property type="term" value="F:acetyl-CoA C-acyltransferase activity"/>
    <property type="evidence" value="ECO:0007669"/>
    <property type="project" value="UniProtKB-ARBA"/>
</dbReference>
<dbReference type="Pfam" id="PF00108">
    <property type="entry name" value="Thiolase_N"/>
    <property type="match status" value="1"/>
</dbReference>
<dbReference type="OrthoDB" id="9785768at2"/>
<dbReference type="InterPro" id="IPR020616">
    <property type="entry name" value="Thiolase_N"/>
</dbReference>
<feature type="domain" description="Thiolase C-terminal" evidence="2">
    <location>
        <begin position="256"/>
        <end position="393"/>
    </location>
</feature>